<keyword evidence="4" id="KW-1185">Reference proteome</keyword>
<feature type="region of interest" description="Disordered" evidence="1">
    <location>
        <begin position="1"/>
        <end position="36"/>
    </location>
</feature>
<feature type="compositionally biased region" description="Basic and acidic residues" evidence="1">
    <location>
        <begin position="14"/>
        <end position="36"/>
    </location>
</feature>
<feature type="transmembrane region" description="Helical" evidence="2">
    <location>
        <begin position="326"/>
        <end position="346"/>
    </location>
</feature>
<keyword evidence="2" id="KW-1133">Transmembrane helix</keyword>
<reference evidence="3 4" key="1">
    <citation type="submission" date="2022-04" db="EMBL/GenBank/DDBJ databases">
        <title>Genome diversity in the genus Frankia.</title>
        <authorList>
            <person name="Carlos-Shanley C."/>
            <person name="Hahn D."/>
        </authorList>
    </citation>
    <scope>NUCLEOTIDE SEQUENCE [LARGE SCALE GENOMIC DNA]</scope>
    <source>
        <strain evidence="3 4">Ag45/Mut15</strain>
    </source>
</reference>
<evidence type="ECO:0000313" key="3">
    <source>
        <dbReference type="EMBL" id="MCK9877570.1"/>
    </source>
</evidence>
<feature type="region of interest" description="Disordered" evidence="1">
    <location>
        <begin position="253"/>
        <end position="316"/>
    </location>
</feature>
<evidence type="ECO:0000256" key="1">
    <source>
        <dbReference type="SAM" id="MobiDB-lite"/>
    </source>
</evidence>
<keyword evidence="2" id="KW-0472">Membrane</keyword>
<proteinExistence type="predicted"/>
<feature type="compositionally biased region" description="Low complexity" evidence="1">
    <location>
        <begin position="253"/>
        <end position="278"/>
    </location>
</feature>
<feature type="transmembrane region" description="Helical" evidence="2">
    <location>
        <begin position="167"/>
        <end position="198"/>
    </location>
</feature>
<dbReference type="RefSeq" id="WP_248825787.1">
    <property type="nucleotide sequence ID" value="NZ_JALKFT010000018.1"/>
</dbReference>
<feature type="transmembrane region" description="Helical" evidence="2">
    <location>
        <begin position="416"/>
        <end position="433"/>
    </location>
</feature>
<evidence type="ECO:0000313" key="4">
    <source>
        <dbReference type="Proteomes" id="UP001201873"/>
    </source>
</evidence>
<feature type="transmembrane region" description="Helical" evidence="2">
    <location>
        <begin position="462"/>
        <end position="484"/>
    </location>
</feature>
<keyword evidence="2" id="KW-0812">Transmembrane</keyword>
<organism evidence="3 4">
    <name type="scientific">Frankia umida</name>
    <dbReference type="NCBI Taxonomy" id="573489"/>
    <lineage>
        <taxon>Bacteria</taxon>
        <taxon>Bacillati</taxon>
        <taxon>Actinomycetota</taxon>
        <taxon>Actinomycetes</taxon>
        <taxon>Frankiales</taxon>
        <taxon>Frankiaceae</taxon>
        <taxon>Frankia</taxon>
    </lineage>
</organism>
<dbReference type="EMBL" id="JALKFT010000018">
    <property type="protein sequence ID" value="MCK9877570.1"/>
    <property type="molecule type" value="Genomic_DNA"/>
</dbReference>
<feature type="transmembrane region" description="Helical" evidence="2">
    <location>
        <begin position="391"/>
        <end position="409"/>
    </location>
</feature>
<evidence type="ECO:0000256" key="2">
    <source>
        <dbReference type="SAM" id="Phobius"/>
    </source>
</evidence>
<evidence type="ECO:0008006" key="5">
    <source>
        <dbReference type="Google" id="ProtNLM"/>
    </source>
</evidence>
<feature type="transmembrane region" description="Helical" evidence="2">
    <location>
        <begin position="46"/>
        <end position="68"/>
    </location>
</feature>
<feature type="transmembrane region" description="Helical" evidence="2">
    <location>
        <begin position="134"/>
        <end position="155"/>
    </location>
</feature>
<sequence>MTAAPPTPASAVVVDERRGTRRDGRRDGGRHTGARRRPDPWRWREVLLAWLAARVVVGAALAMTRFIADQAQGDQNLTLRTTGLLGWDAGWYRTIAESGYGGAGAESRRFFPLLPMAVRGLAQVPGAAGREGPILLVIVNVCALGLALALVRLATVEGLGEDATSRLIWFTALAPPAFVLVMGYAEAVAGLLAVAVFLGARTRRFELAALAGLLGGLCRPLGVLLVVPLAIEATRGSRLAALPLLRRLGAPPLSTASVPRSPTTTPSSSPSHRTAAAALTGPSSPSAFSDPSTAASALPSASPSPVTAGPPGDLWRPDGRRRGAALGWRVVAVFAPLVGAGIYVAWSAHTYGDGLAPFTMQRDAARHGATSNPLSVLWQAATGAFHGELGTALHVPWILLAVVGLIVMYRLLPVSYALWSTLVLVAVLTGSNLDSGERYLYGAFPFLLVAALVTTRREIFTAALVASTAAMTLYATLAFTLAYVP</sequence>
<protein>
    <recommendedName>
        <fullName evidence="5">Integral membrane protein</fullName>
    </recommendedName>
</protein>
<feature type="transmembrane region" description="Helical" evidence="2">
    <location>
        <begin position="439"/>
        <end position="455"/>
    </location>
</feature>
<gene>
    <name evidence="3" type="ORF">MXD59_17625</name>
</gene>
<accession>A0ABT0K1F3</accession>
<feature type="transmembrane region" description="Helical" evidence="2">
    <location>
        <begin position="210"/>
        <end position="231"/>
    </location>
</feature>
<name>A0ABT0K1F3_9ACTN</name>
<feature type="compositionally biased region" description="Low complexity" evidence="1">
    <location>
        <begin position="289"/>
        <end position="305"/>
    </location>
</feature>
<comment type="caution">
    <text evidence="3">The sequence shown here is derived from an EMBL/GenBank/DDBJ whole genome shotgun (WGS) entry which is preliminary data.</text>
</comment>
<dbReference type="Proteomes" id="UP001201873">
    <property type="component" value="Unassembled WGS sequence"/>
</dbReference>